<dbReference type="CDD" id="cd00102">
    <property type="entry name" value="IPT"/>
    <property type="match status" value="5"/>
</dbReference>
<feature type="domain" description="IPT/TIG" evidence="2">
    <location>
        <begin position="803"/>
        <end position="889"/>
    </location>
</feature>
<evidence type="ECO:0000313" key="3">
    <source>
        <dbReference type="EMBL" id="CRZ04686.1"/>
    </source>
</evidence>
<dbReference type="Gene3D" id="2.60.40.10">
    <property type="entry name" value="Immunoglobulins"/>
    <property type="match status" value="10"/>
</dbReference>
<feature type="non-terminal residue" evidence="3">
    <location>
        <position position="1"/>
    </location>
</feature>
<feature type="domain" description="IPT/TIG" evidence="2">
    <location>
        <begin position="84"/>
        <end position="171"/>
    </location>
</feature>
<feature type="domain" description="IPT/TIG" evidence="2">
    <location>
        <begin position="533"/>
        <end position="623"/>
    </location>
</feature>
<feature type="domain" description="IPT/TIG" evidence="2">
    <location>
        <begin position="350"/>
        <end position="435"/>
    </location>
</feature>
<dbReference type="PANTHER" id="PTHR46769">
    <property type="entry name" value="POLYCYSTIC KIDNEY AND HEPATIC DISEASE 1 (AUTOSOMAL RECESSIVE)-LIKE 1"/>
    <property type="match status" value="1"/>
</dbReference>
<dbReference type="CDD" id="cd00603">
    <property type="entry name" value="IPT_PCSR"/>
    <property type="match status" value="2"/>
</dbReference>
<feature type="domain" description="IPT/TIG" evidence="2">
    <location>
        <begin position="625"/>
        <end position="713"/>
    </location>
</feature>
<feature type="domain" description="IPT/TIG" evidence="2">
    <location>
        <begin position="715"/>
        <end position="801"/>
    </location>
</feature>
<dbReference type="InterPro" id="IPR013783">
    <property type="entry name" value="Ig-like_fold"/>
</dbReference>
<dbReference type="InterPro" id="IPR002909">
    <property type="entry name" value="IPT_dom"/>
</dbReference>
<feature type="domain" description="IPT/TIG" evidence="2">
    <location>
        <begin position="264"/>
        <end position="347"/>
    </location>
</feature>
<proteinExistence type="predicted"/>
<evidence type="ECO:0000256" key="1">
    <source>
        <dbReference type="ARBA" id="ARBA00022729"/>
    </source>
</evidence>
<dbReference type="EMBL" id="HACM01004244">
    <property type="protein sequence ID" value="CRZ04686.1"/>
    <property type="molecule type" value="Transcribed_RNA"/>
</dbReference>
<keyword evidence="1" id="KW-0732">Signal</keyword>
<name>A0A0H5QT06_9EUKA</name>
<feature type="domain" description="IPT/TIG" evidence="2">
    <location>
        <begin position="437"/>
        <end position="531"/>
    </location>
</feature>
<feature type="non-terminal residue" evidence="3">
    <location>
        <position position="948"/>
    </location>
</feature>
<dbReference type="PANTHER" id="PTHR46769:SF2">
    <property type="entry name" value="FIBROCYSTIN-L ISOFORM 2 PRECURSOR-RELATED"/>
    <property type="match status" value="1"/>
</dbReference>
<accession>A0A0H5QT06</accession>
<dbReference type="AlphaFoldDB" id="A0A0H5QT06"/>
<dbReference type="Pfam" id="PF01833">
    <property type="entry name" value="TIG"/>
    <property type="match status" value="10"/>
</dbReference>
<organism evidence="3">
    <name type="scientific">Spongospora subterranea</name>
    <dbReference type="NCBI Taxonomy" id="70186"/>
    <lineage>
        <taxon>Eukaryota</taxon>
        <taxon>Sar</taxon>
        <taxon>Rhizaria</taxon>
        <taxon>Endomyxa</taxon>
        <taxon>Phytomyxea</taxon>
        <taxon>Plasmodiophorida</taxon>
        <taxon>Plasmodiophoridae</taxon>
        <taxon>Spongospora</taxon>
    </lineage>
</organism>
<evidence type="ECO:0000259" key="2">
    <source>
        <dbReference type="SMART" id="SM00429"/>
    </source>
</evidence>
<dbReference type="SMART" id="SM00429">
    <property type="entry name" value="IPT"/>
    <property type="match status" value="9"/>
</dbReference>
<dbReference type="InterPro" id="IPR052387">
    <property type="entry name" value="Fibrocystin"/>
</dbReference>
<dbReference type="SUPFAM" id="SSF81296">
    <property type="entry name" value="E set domains"/>
    <property type="match status" value="10"/>
</dbReference>
<protein>
    <recommendedName>
        <fullName evidence="2">IPT/TIG domain-containing protein</fullName>
    </recommendedName>
</protein>
<sequence>EPNVFPLTGGVNLTLTGTNFVTSSRTPIYCKLSGGYLTNATIISSGEARCVSPIPPADGTYALELTNLRYWTTHNSQQVQAFTDAVVSSVNPSCAPVTGGTTITISGRGFRDTPLLQCGFAPGISSAATYESSGVVRCTVPVHFSNATFNFRFSNGYIGLYQTTNVPFQVYNPSTISALSIDHGSIRGGAYITVSGTSFHNVSTLSCLFVSHTTSLVVGANFLNSTVVSCRTPKVPHPGYVNVTISSDGQIFDGDKSLFRFTYPVNISTLIPEFGTAGLRITVYGNGFKSSTSRCRFGHSIVIPDTIWSTNLTCVAPFQNAPGLYPVTISSNLGENWSHDNLYFNYVAIGPSVSSIYPIRGPVAGGTIVTVTGFNFSASTGGSLCNFGGTTVDAVWISADMLSCVSPPSAAGSVAVSITDNYLDFFASPVNFTYMPPLVYESIVPNNGSIYGGTLIKIDVAVPGSFSNTSSDIELWCKFGAEGPEVFAVFMTSTSVSCITPSMSSPGAVSVKLSNNGGYDYTGLGITFVYSEVPIILSASPVSAPANGRSSWVNITGSFFYPSSTLACRYGGSLLSTAAIYLSSTLIRCLSPAITSSFPDSQDIDVTLNGLDYVSGSIEYYFTAPPVVSRIYPAVGPTSGGTQVSIFGSNFTSLFPIQCRFGLLSSESNSTWISSSLITCVSPSSFAPGIVSVEISDNGGQEFTSQNQNFSYVAVPSITYVSPDHGSFFGGTMVAVVGTQLNSVTSCVFENVLVPAFVQNQSMVLCETPGGLPSRVVNVKVSVNNGSDISQAGPPCSFTYSYLPEIYDFFPYGKPSSGSPFPVTVFGSGFRPRTVLRFGSLLVQTEFISSTRLLVSVPALSGSKLQATIVEASTNGVDFSSNLRTFQYFPDIVVQKVSPDHGGIAGGYSVTVSGVGFSDPSVISAPAVCRIGQAITQLYTFVNTTTAI</sequence>
<dbReference type="InterPro" id="IPR014756">
    <property type="entry name" value="Ig_E-set"/>
</dbReference>
<reference evidence="3" key="1">
    <citation type="submission" date="2015-04" db="EMBL/GenBank/DDBJ databases">
        <title>The genome sequence of the plant pathogenic Rhizarian Plasmodiophora brassicae reveals insights in its biotrophic life cycle and the origin of chitin synthesis.</title>
        <authorList>
            <person name="Schwelm A."/>
            <person name="Fogelqvist J."/>
            <person name="Knaust A."/>
            <person name="Julke S."/>
            <person name="Lilja T."/>
            <person name="Dhandapani V."/>
            <person name="Bonilla-Rosso G."/>
            <person name="Karlsson M."/>
            <person name="Shevchenko A."/>
            <person name="Choi S.R."/>
            <person name="Kim H.G."/>
            <person name="Park J.Y."/>
            <person name="Lim Y.P."/>
            <person name="Ludwig-Muller J."/>
            <person name="Dixelius C."/>
        </authorList>
    </citation>
    <scope>NUCLEOTIDE SEQUENCE</scope>
    <source>
        <tissue evidence="3">Potato root galls</tissue>
    </source>
</reference>
<feature type="domain" description="IPT/TIG" evidence="2">
    <location>
        <begin position="173"/>
        <end position="262"/>
    </location>
</feature>